<protein>
    <submittedName>
        <fullName evidence="3">DUF4142 domain-containing protein</fullName>
    </submittedName>
</protein>
<accession>A0A969WCN9</accession>
<dbReference type="PANTHER" id="PTHR38593:SF1">
    <property type="entry name" value="BLR2558 PROTEIN"/>
    <property type="match status" value="1"/>
</dbReference>
<gene>
    <name evidence="3" type="ORF">G7Y82_11680</name>
</gene>
<feature type="signal peptide" evidence="1">
    <location>
        <begin position="1"/>
        <end position="28"/>
    </location>
</feature>
<keyword evidence="1" id="KW-0732">Signal</keyword>
<evidence type="ECO:0000313" key="3">
    <source>
        <dbReference type="EMBL" id="NKF22981.1"/>
    </source>
</evidence>
<proteinExistence type="predicted"/>
<feature type="domain" description="DUF4142" evidence="2">
    <location>
        <begin position="50"/>
        <end position="184"/>
    </location>
</feature>
<comment type="caution">
    <text evidence="3">The sequence shown here is derived from an EMBL/GenBank/DDBJ whole genome shotgun (WGS) entry which is preliminary data.</text>
</comment>
<dbReference type="PANTHER" id="PTHR38593">
    <property type="entry name" value="BLR2558 PROTEIN"/>
    <property type="match status" value="1"/>
</dbReference>
<dbReference type="RefSeq" id="WP_168148315.1">
    <property type="nucleotide sequence ID" value="NZ_JAAVXB010000006.1"/>
</dbReference>
<dbReference type="InterPro" id="IPR025419">
    <property type="entry name" value="DUF4142"/>
</dbReference>
<feature type="chain" id="PRO_5037698120" evidence="1">
    <location>
        <begin position="29"/>
        <end position="190"/>
    </location>
</feature>
<evidence type="ECO:0000313" key="4">
    <source>
        <dbReference type="Proteomes" id="UP000653472"/>
    </source>
</evidence>
<evidence type="ECO:0000259" key="2">
    <source>
        <dbReference type="Pfam" id="PF13628"/>
    </source>
</evidence>
<organism evidence="3 4">
    <name type="scientific">Solimonas marina</name>
    <dbReference type="NCBI Taxonomy" id="2714601"/>
    <lineage>
        <taxon>Bacteria</taxon>
        <taxon>Pseudomonadati</taxon>
        <taxon>Pseudomonadota</taxon>
        <taxon>Gammaproteobacteria</taxon>
        <taxon>Nevskiales</taxon>
        <taxon>Nevskiaceae</taxon>
        <taxon>Solimonas</taxon>
    </lineage>
</organism>
<dbReference type="AlphaFoldDB" id="A0A969WCN9"/>
<name>A0A969WCN9_9GAMM</name>
<dbReference type="Proteomes" id="UP000653472">
    <property type="component" value="Unassembled WGS sequence"/>
</dbReference>
<sequence>MGKPGYPAIMLVGLMTLAALLAPSLVAADDMVRKTDSGMTTSTQPMTEGDLTFMEKAAEDGRTEIAAAQLAEVKSSDPTIRQFAQRIVKDHTAAAQKLEKLAQGKGVTLPASLDTAHQSELDALRSANGKEFDAQYSKMVADAHAGAVALFNRTVKATRDTDIKLFASTTLPDLKAHRALADQLEQKYPS</sequence>
<evidence type="ECO:0000256" key="1">
    <source>
        <dbReference type="SAM" id="SignalP"/>
    </source>
</evidence>
<dbReference type="Gene3D" id="1.20.1260.10">
    <property type="match status" value="1"/>
</dbReference>
<dbReference type="EMBL" id="JAAVXB010000006">
    <property type="protein sequence ID" value="NKF22981.1"/>
    <property type="molecule type" value="Genomic_DNA"/>
</dbReference>
<dbReference type="Pfam" id="PF13628">
    <property type="entry name" value="DUF4142"/>
    <property type="match status" value="1"/>
</dbReference>
<keyword evidence="4" id="KW-1185">Reference proteome</keyword>
<reference evidence="3" key="1">
    <citation type="submission" date="2020-03" db="EMBL/GenBank/DDBJ databases">
        <title>Solimonas marina sp. nov., isolated from deep seawater of the Pacific Ocean.</title>
        <authorList>
            <person name="Liu X."/>
            <person name="Lai Q."/>
            <person name="Sun F."/>
            <person name="Gai Y."/>
            <person name="Li G."/>
            <person name="Shao Z."/>
        </authorList>
    </citation>
    <scope>NUCLEOTIDE SEQUENCE</scope>
    <source>
        <strain evidence="3">C16B3</strain>
    </source>
</reference>
<dbReference type="InterPro" id="IPR012347">
    <property type="entry name" value="Ferritin-like"/>
</dbReference>